<gene>
    <name evidence="1" type="ORF">S01H4_59981</name>
</gene>
<accession>X1E6D5</accession>
<sequence>MDVGRLRSALEDFKKEVCERAGHYYDREGDPICWFRDEILTLADKYFGNKETPP</sequence>
<dbReference type="AlphaFoldDB" id="X1E6D5"/>
<organism evidence="1">
    <name type="scientific">marine sediment metagenome</name>
    <dbReference type="NCBI Taxonomy" id="412755"/>
    <lineage>
        <taxon>unclassified sequences</taxon>
        <taxon>metagenomes</taxon>
        <taxon>ecological metagenomes</taxon>
    </lineage>
</organism>
<dbReference type="EMBL" id="BART01035269">
    <property type="protein sequence ID" value="GAH12749.1"/>
    <property type="molecule type" value="Genomic_DNA"/>
</dbReference>
<comment type="caution">
    <text evidence="1">The sequence shown here is derived from an EMBL/GenBank/DDBJ whole genome shotgun (WGS) entry which is preliminary data.</text>
</comment>
<protein>
    <submittedName>
        <fullName evidence="1">Uncharacterized protein</fullName>
    </submittedName>
</protein>
<evidence type="ECO:0000313" key="1">
    <source>
        <dbReference type="EMBL" id="GAH12749.1"/>
    </source>
</evidence>
<reference evidence="1" key="1">
    <citation type="journal article" date="2014" name="Front. Microbiol.">
        <title>High frequency of phylogenetically diverse reductive dehalogenase-homologous genes in deep subseafloor sedimentary metagenomes.</title>
        <authorList>
            <person name="Kawai M."/>
            <person name="Futagami T."/>
            <person name="Toyoda A."/>
            <person name="Takaki Y."/>
            <person name="Nishi S."/>
            <person name="Hori S."/>
            <person name="Arai W."/>
            <person name="Tsubouchi T."/>
            <person name="Morono Y."/>
            <person name="Uchiyama I."/>
            <person name="Ito T."/>
            <person name="Fujiyama A."/>
            <person name="Inagaki F."/>
            <person name="Takami H."/>
        </authorList>
    </citation>
    <scope>NUCLEOTIDE SEQUENCE</scope>
    <source>
        <strain evidence="1">Expedition CK06-06</strain>
    </source>
</reference>
<name>X1E6D5_9ZZZZ</name>
<proteinExistence type="predicted"/>